<dbReference type="Proteomes" id="UP000887579">
    <property type="component" value="Unplaced"/>
</dbReference>
<accession>A0AC34FJV5</accession>
<name>A0AC34FJV5_9BILA</name>
<evidence type="ECO:0000313" key="1">
    <source>
        <dbReference type="Proteomes" id="UP000887579"/>
    </source>
</evidence>
<reference evidence="2" key="1">
    <citation type="submission" date="2022-11" db="UniProtKB">
        <authorList>
            <consortium name="WormBaseParasite"/>
        </authorList>
    </citation>
    <scope>IDENTIFICATION</scope>
</reference>
<organism evidence="1 2">
    <name type="scientific">Panagrolaimus sp. ES5</name>
    <dbReference type="NCBI Taxonomy" id="591445"/>
    <lineage>
        <taxon>Eukaryota</taxon>
        <taxon>Metazoa</taxon>
        <taxon>Ecdysozoa</taxon>
        <taxon>Nematoda</taxon>
        <taxon>Chromadorea</taxon>
        <taxon>Rhabditida</taxon>
        <taxon>Tylenchina</taxon>
        <taxon>Panagrolaimomorpha</taxon>
        <taxon>Panagrolaimoidea</taxon>
        <taxon>Panagrolaimidae</taxon>
        <taxon>Panagrolaimus</taxon>
    </lineage>
</organism>
<sequence>MVMASSFDSGFKDVNNFIDYQETHNPELFEADIFDFQEEHELNEFCKLSPKKEVQQKTFDGIISTKSDIYCIPTRNKFFDQIITKFKRHPLDQMIIIKQCATLKEKSMIGISFETAVMVLHFDHPLIQEIAQLATPKVEIEFRGFSFEDIQKFYNFL</sequence>
<protein>
    <submittedName>
        <fullName evidence="2">Uncharacterized protein</fullName>
    </submittedName>
</protein>
<proteinExistence type="predicted"/>
<evidence type="ECO:0000313" key="2">
    <source>
        <dbReference type="WBParaSite" id="ES5_v2.g17339.t1"/>
    </source>
</evidence>
<dbReference type="WBParaSite" id="ES5_v2.g17339.t1">
    <property type="protein sequence ID" value="ES5_v2.g17339.t1"/>
    <property type="gene ID" value="ES5_v2.g17339"/>
</dbReference>